<protein>
    <recommendedName>
        <fullName evidence="12">Glycosyl transferase family 2</fullName>
    </recommendedName>
</protein>
<sequence length="837" mass="91990">MTYVAPAPSIGTEDEEPGDPRGAVRRRHDEAGPHPTPSDVHVPAPGGPIRLSVVVPTRNEAENIPLLLSRLGPALRPLDAEIIVVDDSDDETPAVLARHAADARVAVRLLHRPPGARHGGLGGAVVLGARHARGEWVLVMDADLQHPPESAAMLAGIAMRHDVDVVVGTRYAGEGSNEGLDGAAREATSSWATRVTKSLFPRRLSTISDPMSGLFAFRRDAVDLDRVNPIGFKVLLELLVRHPAARVAEVAYEMAPRHAGRSKASLREGLTFLRHLSRLRSQRLVGQMRERPAAARDRLRELVRMIAFGLVGLSGMVVNTAALWFFYEAVSLHHLLGAALATQLSTSWNFALVEALIYRRNRHGSLAGRAARFFLLNNLLLLLRLPVLQALVWAGVGILTANALTLVALFLVRFLVNDRVIYTSGSTGRRDPVRMLVNLDTPEAAAAPSRKRYQYLKYRYDVAGVVTIGSQIMLPELEFFRAGWVADSDVDIAVRVSDVGGRGPRRRAAMTEYAHQSVLRYEEHLGRLGANFRIQLGSPIDIQVGPLLARSPHVVYTNIVEALLRFVLVSRGHMLLHSACISLNGVGVMLSALTDTGKTATVLRLLRDHGGLFLSDDMTLISPDGVAMCFPKPLTISAHTLRAVQAQDLTPAEWRRLQFQSRLHSKGGRSLALTLSKFNVPIMGINAITQRLVPPPKYSVDRLVPCRIGTSTRVEELFIIERGTPRIGELGQAETLERMIQNTDDAYGFPPFRYLAPAITIGDQGYAQLREREREILTDFLSHVRSRVVASDRFGWADEIPRLLREERGDLPVIQPQVVLPAWPQWNGALAPTGVRA</sequence>
<organism evidence="10 11">
    <name type="scientific">Micromonospora globispora</name>
    <dbReference type="NCBI Taxonomy" id="1450148"/>
    <lineage>
        <taxon>Bacteria</taxon>
        <taxon>Bacillati</taxon>
        <taxon>Actinomycetota</taxon>
        <taxon>Actinomycetes</taxon>
        <taxon>Micromonosporales</taxon>
        <taxon>Micromonosporaceae</taxon>
        <taxon>Micromonospora</taxon>
    </lineage>
</organism>
<feature type="transmembrane region" description="Helical" evidence="7">
    <location>
        <begin position="333"/>
        <end position="358"/>
    </location>
</feature>
<dbReference type="SUPFAM" id="SSF53795">
    <property type="entry name" value="PEP carboxykinase-like"/>
    <property type="match status" value="1"/>
</dbReference>
<evidence type="ECO:0000256" key="7">
    <source>
        <dbReference type="SAM" id="Phobius"/>
    </source>
</evidence>
<comment type="similarity">
    <text evidence="2">Belongs to the glycosyltransferase 2 family.</text>
</comment>
<evidence type="ECO:0000256" key="5">
    <source>
        <dbReference type="ARBA" id="ARBA00023136"/>
    </source>
</evidence>
<feature type="transmembrane region" description="Helical" evidence="7">
    <location>
        <begin position="306"/>
        <end position="327"/>
    </location>
</feature>
<dbReference type="InterPro" id="IPR007267">
    <property type="entry name" value="GtrA_DPMS_TM"/>
</dbReference>
<dbReference type="InterPro" id="IPR029044">
    <property type="entry name" value="Nucleotide-diphossugar_trans"/>
</dbReference>
<evidence type="ECO:0000256" key="6">
    <source>
        <dbReference type="SAM" id="MobiDB-lite"/>
    </source>
</evidence>
<dbReference type="Proteomes" id="UP000245683">
    <property type="component" value="Unassembled WGS sequence"/>
</dbReference>
<accession>A0A317K9U8</accession>
<evidence type="ECO:0000256" key="4">
    <source>
        <dbReference type="ARBA" id="ARBA00022989"/>
    </source>
</evidence>
<dbReference type="Pfam" id="PF00535">
    <property type="entry name" value="Glycos_transf_2"/>
    <property type="match status" value="1"/>
</dbReference>
<dbReference type="InterPro" id="IPR027417">
    <property type="entry name" value="P-loop_NTPase"/>
</dbReference>
<dbReference type="OrthoDB" id="9810303at2"/>
<dbReference type="GO" id="GO:0016020">
    <property type="term" value="C:membrane"/>
    <property type="evidence" value="ECO:0007669"/>
    <property type="project" value="UniProtKB-SubCell"/>
</dbReference>
<dbReference type="RefSeq" id="WP_109944021.1">
    <property type="nucleotide sequence ID" value="NZ_QGGF01000110.1"/>
</dbReference>
<dbReference type="PANTHER" id="PTHR48090:SF7">
    <property type="entry name" value="RFBJ PROTEIN"/>
    <property type="match status" value="1"/>
</dbReference>
<dbReference type="Gene3D" id="3.90.550.10">
    <property type="entry name" value="Spore Coat Polysaccharide Biosynthesis Protein SpsA, Chain A"/>
    <property type="match status" value="1"/>
</dbReference>
<dbReference type="SUPFAM" id="SSF53448">
    <property type="entry name" value="Nucleotide-diphospho-sugar transferases"/>
    <property type="match status" value="1"/>
</dbReference>
<dbReference type="InterPro" id="IPR001173">
    <property type="entry name" value="Glyco_trans_2-like"/>
</dbReference>
<comment type="caution">
    <text evidence="10">The sequence shown here is derived from an EMBL/GenBank/DDBJ whole genome shotgun (WGS) entry which is preliminary data.</text>
</comment>
<evidence type="ECO:0000259" key="8">
    <source>
        <dbReference type="Pfam" id="PF00535"/>
    </source>
</evidence>
<feature type="domain" description="Glycosyltransferase 2-like" evidence="8">
    <location>
        <begin position="52"/>
        <end position="222"/>
    </location>
</feature>
<reference evidence="11" key="1">
    <citation type="submission" date="2018-05" db="EMBL/GenBank/DDBJ databases">
        <title>Micromonospora globispora sp. nov. and Micromonospora rugosa sp. nov., isolated from marine sediment.</title>
        <authorList>
            <person name="Carro L."/>
            <person name="Aysel V."/>
            <person name="Cetin D."/>
            <person name="Igual J.M."/>
            <person name="Klenk H.-P."/>
            <person name="Trujillo M.E."/>
            <person name="Sahin N."/>
        </authorList>
    </citation>
    <scope>NUCLEOTIDE SEQUENCE [LARGE SCALE GENOMIC DNA]</scope>
    <source>
        <strain evidence="11">S2904</strain>
    </source>
</reference>
<name>A0A317K9U8_9ACTN</name>
<feature type="transmembrane region" description="Helical" evidence="7">
    <location>
        <begin position="393"/>
        <end position="416"/>
    </location>
</feature>
<keyword evidence="4 7" id="KW-1133">Transmembrane helix</keyword>
<keyword evidence="3 7" id="KW-0812">Transmembrane</keyword>
<dbReference type="Gene3D" id="3.40.50.300">
    <property type="entry name" value="P-loop containing nucleotide triphosphate hydrolases"/>
    <property type="match status" value="1"/>
</dbReference>
<keyword evidence="11" id="KW-1185">Reference proteome</keyword>
<dbReference type="GO" id="GO:0000271">
    <property type="term" value="P:polysaccharide biosynthetic process"/>
    <property type="evidence" value="ECO:0007669"/>
    <property type="project" value="InterPro"/>
</dbReference>
<dbReference type="AlphaFoldDB" id="A0A317K9U8"/>
<evidence type="ECO:0000259" key="9">
    <source>
        <dbReference type="Pfam" id="PF04138"/>
    </source>
</evidence>
<feature type="region of interest" description="Disordered" evidence="6">
    <location>
        <begin position="1"/>
        <end position="47"/>
    </location>
</feature>
<evidence type="ECO:0000256" key="2">
    <source>
        <dbReference type="ARBA" id="ARBA00006739"/>
    </source>
</evidence>
<evidence type="ECO:0000256" key="3">
    <source>
        <dbReference type="ARBA" id="ARBA00022692"/>
    </source>
</evidence>
<dbReference type="InterPro" id="IPR050256">
    <property type="entry name" value="Glycosyltransferase_2"/>
</dbReference>
<dbReference type="PANTHER" id="PTHR48090">
    <property type="entry name" value="UNDECAPRENYL-PHOSPHATE 4-DEOXY-4-FORMAMIDO-L-ARABINOSE TRANSFERASE-RELATED"/>
    <property type="match status" value="1"/>
</dbReference>
<evidence type="ECO:0000313" key="10">
    <source>
        <dbReference type="EMBL" id="PWU50055.1"/>
    </source>
</evidence>
<keyword evidence="5 7" id="KW-0472">Membrane</keyword>
<evidence type="ECO:0008006" key="12">
    <source>
        <dbReference type="Google" id="ProtNLM"/>
    </source>
</evidence>
<proteinExistence type="inferred from homology"/>
<evidence type="ECO:0000256" key="1">
    <source>
        <dbReference type="ARBA" id="ARBA00004141"/>
    </source>
</evidence>
<evidence type="ECO:0000313" key="11">
    <source>
        <dbReference type="Proteomes" id="UP000245683"/>
    </source>
</evidence>
<dbReference type="Pfam" id="PF04138">
    <property type="entry name" value="GtrA_DPMS_TM"/>
    <property type="match status" value="1"/>
</dbReference>
<feature type="domain" description="GtrA/DPMS transmembrane" evidence="9">
    <location>
        <begin position="308"/>
        <end position="421"/>
    </location>
</feature>
<dbReference type="EMBL" id="QGSV01000119">
    <property type="protein sequence ID" value="PWU50055.1"/>
    <property type="molecule type" value="Genomic_DNA"/>
</dbReference>
<gene>
    <name evidence="10" type="ORF">DLJ46_08015</name>
</gene>
<comment type="subcellular location">
    <subcellularLocation>
        <location evidence="1">Membrane</location>
        <topology evidence="1">Multi-pass membrane protein</topology>
    </subcellularLocation>
</comment>